<protein>
    <submittedName>
        <fullName evidence="1">Uncharacterized protein</fullName>
    </submittedName>
</protein>
<evidence type="ECO:0000313" key="2">
    <source>
        <dbReference type="Proteomes" id="UP000095657"/>
    </source>
</evidence>
<proteinExistence type="predicted"/>
<organism evidence="1 2">
    <name type="scientific">Bacteroides caccae</name>
    <dbReference type="NCBI Taxonomy" id="47678"/>
    <lineage>
        <taxon>Bacteria</taxon>
        <taxon>Pseudomonadati</taxon>
        <taxon>Bacteroidota</taxon>
        <taxon>Bacteroidia</taxon>
        <taxon>Bacteroidales</taxon>
        <taxon>Bacteroidaceae</taxon>
        <taxon>Bacteroides</taxon>
    </lineage>
</organism>
<dbReference type="EMBL" id="CZAI01000009">
    <property type="protein sequence ID" value="CUP95248.1"/>
    <property type="molecule type" value="Genomic_DNA"/>
</dbReference>
<accession>A0A174SHR8</accession>
<dbReference type="Proteomes" id="UP000095657">
    <property type="component" value="Unassembled WGS sequence"/>
</dbReference>
<gene>
    <name evidence="1" type="ORF">ERS852494_03532</name>
</gene>
<evidence type="ECO:0000313" key="1">
    <source>
        <dbReference type="EMBL" id="CUP95248.1"/>
    </source>
</evidence>
<sequence length="33" mass="3815">MEVILIIVVFWVVGKLLKAVFGGFSKSDYRRDQ</sequence>
<name>A0A174SHR8_9BACE</name>
<dbReference type="AlphaFoldDB" id="A0A174SHR8"/>
<reference evidence="1 2" key="1">
    <citation type="submission" date="2015-09" db="EMBL/GenBank/DDBJ databases">
        <authorList>
            <consortium name="Pathogen Informatics"/>
        </authorList>
    </citation>
    <scope>NUCLEOTIDE SEQUENCE [LARGE SCALE GENOMIC DNA]</scope>
    <source>
        <strain evidence="1 2">2789STDY5834880</strain>
    </source>
</reference>